<dbReference type="Pfam" id="PF00150">
    <property type="entry name" value="Cellulase"/>
    <property type="match status" value="1"/>
</dbReference>
<dbReference type="InterPro" id="IPR003609">
    <property type="entry name" value="Pan_app"/>
</dbReference>
<dbReference type="Gene3D" id="3.20.20.80">
    <property type="entry name" value="Glycosidases"/>
    <property type="match status" value="2"/>
</dbReference>
<keyword evidence="3" id="KW-1003">Cell membrane</keyword>
<evidence type="ECO:0000256" key="18">
    <source>
        <dbReference type="ARBA" id="ARBA00041260"/>
    </source>
</evidence>
<evidence type="ECO:0000256" key="3">
    <source>
        <dbReference type="ARBA" id="ARBA00022475"/>
    </source>
</evidence>
<dbReference type="GO" id="GO:0004338">
    <property type="term" value="F:glucan exo-1,3-beta-glucosidase activity"/>
    <property type="evidence" value="ECO:0007669"/>
    <property type="project" value="UniProtKB-EC"/>
</dbReference>
<keyword evidence="4" id="KW-0812">Transmembrane</keyword>
<dbReference type="SUPFAM" id="SSF51445">
    <property type="entry name" value="(Trans)glycosidases"/>
    <property type="match status" value="1"/>
</dbReference>
<evidence type="ECO:0000256" key="7">
    <source>
        <dbReference type="ARBA" id="ARBA00022801"/>
    </source>
</evidence>
<dbReference type="Gene3D" id="3.50.4.10">
    <property type="entry name" value="Hepatocyte Growth Factor"/>
    <property type="match status" value="2"/>
</dbReference>
<evidence type="ECO:0000256" key="13">
    <source>
        <dbReference type="ARBA" id="ARBA00023295"/>
    </source>
</evidence>
<dbReference type="EMBL" id="JBIMZQ010000023">
    <property type="protein sequence ID" value="KAL3664495.1"/>
    <property type="molecule type" value="Genomic_DNA"/>
</dbReference>
<feature type="domain" description="Apple" evidence="20">
    <location>
        <begin position="71"/>
        <end position="145"/>
    </location>
</feature>
<keyword evidence="11" id="KW-1015">Disulfide bond</keyword>
<evidence type="ECO:0000256" key="19">
    <source>
        <dbReference type="RuleBase" id="RU361153"/>
    </source>
</evidence>
<keyword evidence="13 19" id="KW-0326">Glycosidase</keyword>
<dbReference type="Proteomes" id="UP001632037">
    <property type="component" value="Unassembled WGS sequence"/>
</dbReference>
<comment type="function">
    <text evidence="16">Glucosidase involved in the degradation of cellulosic biomass. Active on lichenan.</text>
</comment>
<keyword evidence="10" id="KW-0472">Membrane</keyword>
<evidence type="ECO:0000256" key="6">
    <source>
        <dbReference type="ARBA" id="ARBA00022737"/>
    </source>
</evidence>
<dbReference type="EC" id="3.2.1.58" evidence="17"/>
<evidence type="ECO:0000256" key="12">
    <source>
        <dbReference type="ARBA" id="ARBA00023180"/>
    </source>
</evidence>
<evidence type="ECO:0000256" key="11">
    <source>
        <dbReference type="ARBA" id="ARBA00023157"/>
    </source>
</evidence>
<dbReference type="SMART" id="SM00223">
    <property type="entry name" value="APPLE"/>
    <property type="match status" value="2"/>
</dbReference>
<evidence type="ECO:0000256" key="5">
    <source>
        <dbReference type="ARBA" id="ARBA00022729"/>
    </source>
</evidence>
<keyword evidence="12" id="KW-0325">Glycoprotein</keyword>
<feature type="domain" description="CBM1" evidence="21">
    <location>
        <begin position="30"/>
        <end position="62"/>
    </location>
</feature>
<evidence type="ECO:0000259" key="20">
    <source>
        <dbReference type="SMART" id="SM00223"/>
    </source>
</evidence>
<dbReference type="CDD" id="cd01100">
    <property type="entry name" value="APPLE_Factor_XI_like"/>
    <property type="match status" value="2"/>
</dbReference>
<dbReference type="SMART" id="SM00236">
    <property type="entry name" value="fCBD"/>
    <property type="match status" value="2"/>
</dbReference>
<keyword evidence="7 19" id="KW-0378">Hydrolase</keyword>
<evidence type="ECO:0000256" key="15">
    <source>
        <dbReference type="ARBA" id="ARBA00036824"/>
    </source>
</evidence>
<feature type="domain" description="Apple" evidence="20">
    <location>
        <begin position="185"/>
        <end position="256"/>
    </location>
</feature>
<proteinExistence type="inferred from homology"/>
<evidence type="ECO:0000256" key="17">
    <source>
        <dbReference type="ARBA" id="ARBA00038929"/>
    </source>
</evidence>
<dbReference type="InterPro" id="IPR000177">
    <property type="entry name" value="Apple"/>
</dbReference>
<dbReference type="GO" id="GO:0005886">
    <property type="term" value="C:plasma membrane"/>
    <property type="evidence" value="ECO:0007669"/>
    <property type="project" value="UniProtKB-SubCell"/>
</dbReference>
<gene>
    <name evidence="22" type="ORF">V7S43_010247</name>
</gene>
<evidence type="ECO:0000256" key="10">
    <source>
        <dbReference type="ARBA" id="ARBA00023136"/>
    </source>
</evidence>
<keyword evidence="8" id="KW-0735">Signal-anchor</keyword>
<evidence type="ECO:0000256" key="2">
    <source>
        <dbReference type="ARBA" id="ARBA00005641"/>
    </source>
</evidence>
<evidence type="ECO:0000259" key="21">
    <source>
        <dbReference type="SMART" id="SM00236"/>
    </source>
</evidence>
<evidence type="ECO:0000256" key="9">
    <source>
        <dbReference type="ARBA" id="ARBA00022989"/>
    </source>
</evidence>
<accession>A0ABD3FG36</accession>
<protein>
    <recommendedName>
        <fullName evidence="17">glucan 1,3-beta-glucosidase</fullName>
        <ecNumber evidence="17">3.2.1.58</ecNumber>
    </recommendedName>
    <alternativeName>
        <fullName evidence="18">Exo-1,3-beta-glucanase D</fullName>
    </alternativeName>
</protein>
<name>A0ABD3FG36_9STRA</name>
<keyword evidence="6" id="KW-0677">Repeat</keyword>
<feature type="domain" description="CBM1" evidence="21">
    <location>
        <begin position="147"/>
        <end position="178"/>
    </location>
</feature>
<dbReference type="AlphaFoldDB" id="A0ABD3FG36"/>
<reference evidence="22 23" key="1">
    <citation type="submission" date="2024-09" db="EMBL/GenBank/DDBJ databases">
        <title>Genome sequencing and assembly of Phytophthora oleae, isolate VK10A, causative agent of rot of olive drupes.</title>
        <authorList>
            <person name="Conti Taguali S."/>
            <person name="Riolo M."/>
            <person name="La Spada F."/>
            <person name="Cacciola S.O."/>
            <person name="Dionisio G."/>
        </authorList>
    </citation>
    <scope>NUCLEOTIDE SEQUENCE [LARGE SCALE GENOMIC DNA]</scope>
    <source>
        <strain evidence="22 23">VK10A</strain>
    </source>
</reference>
<dbReference type="InterPro" id="IPR001547">
    <property type="entry name" value="Glyco_hydro_5"/>
</dbReference>
<keyword evidence="14" id="KW-0961">Cell wall biogenesis/degradation</keyword>
<comment type="caution">
    <text evidence="22">The sequence shown here is derived from an EMBL/GenBank/DDBJ whole genome shotgun (WGS) entry which is preliminary data.</text>
</comment>
<evidence type="ECO:0000256" key="14">
    <source>
        <dbReference type="ARBA" id="ARBA00023316"/>
    </source>
</evidence>
<keyword evidence="23" id="KW-1185">Reference proteome</keyword>
<dbReference type="InterPro" id="IPR000254">
    <property type="entry name" value="CBD"/>
</dbReference>
<evidence type="ECO:0000256" key="4">
    <source>
        <dbReference type="ARBA" id="ARBA00022692"/>
    </source>
</evidence>
<dbReference type="InterPro" id="IPR017853">
    <property type="entry name" value="GH"/>
</dbReference>
<evidence type="ECO:0000256" key="1">
    <source>
        <dbReference type="ARBA" id="ARBA00004401"/>
    </source>
</evidence>
<evidence type="ECO:0000313" key="22">
    <source>
        <dbReference type="EMBL" id="KAL3664495.1"/>
    </source>
</evidence>
<dbReference type="FunFam" id="3.50.4.10:FF:000028">
    <property type="entry name" value="Uncharacterized protein"/>
    <property type="match status" value="1"/>
</dbReference>
<keyword evidence="9" id="KW-1133">Transmembrane helix</keyword>
<evidence type="ECO:0000256" key="8">
    <source>
        <dbReference type="ARBA" id="ARBA00022968"/>
    </source>
</evidence>
<organism evidence="22 23">
    <name type="scientific">Phytophthora oleae</name>
    <dbReference type="NCBI Taxonomy" id="2107226"/>
    <lineage>
        <taxon>Eukaryota</taxon>
        <taxon>Sar</taxon>
        <taxon>Stramenopiles</taxon>
        <taxon>Oomycota</taxon>
        <taxon>Peronosporomycetes</taxon>
        <taxon>Peronosporales</taxon>
        <taxon>Peronosporaceae</taxon>
        <taxon>Phytophthora</taxon>
    </lineage>
</organism>
<evidence type="ECO:0000313" key="23">
    <source>
        <dbReference type="Proteomes" id="UP001632037"/>
    </source>
</evidence>
<dbReference type="PANTHER" id="PTHR31297">
    <property type="entry name" value="GLUCAN ENDO-1,6-BETA-GLUCOSIDASE B"/>
    <property type="match status" value="1"/>
</dbReference>
<evidence type="ECO:0000256" key="16">
    <source>
        <dbReference type="ARBA" id="ARBA00037126"/>
    </source>
</evidence>
<sequence length="608" mass="66172">MAPVRLAAFATFSLALQNHRITASSEACAASGAYCGNDQTGASCCASGTYCQPWNPSYYQCRPTFPQCGTPEVGVDYYGADLANFAGLKLPEDCCNKCAVTSGCAAFTFINYGWDGQTHCYLKSSTGTKKNVVGAVSAAVSTPSCSTNGGFCGNSKGTTCCPSNSYCQPWNSDYYQCKDVPAQYSTQYTDVDFYGNDMGVTFGGSPWDCCSKCAATAGCVGYTFVKTDSRGPACYLKSNLSGKRVSVGAVSGTMNSPLIANSTLTSTHIQAQIRSDAVKSRAVNLGGWLVSDNWMSWESPLWANVSSDEAWRGEYNVMKVLGKSAGTAGFEAHRKIWITETDIKEIAETGVINTVRVPVGHWIVLDATTSPGSEVEMFAPGGLKYLDSLINVWAVKYNIAVIISLHAHQGSQNGYEHSAPVTIGSVGPAFLGLALMNEPQPLVDRSALQNFYIEAYKQIRATGNKCILLVAPFLSEQDADHLNGMIGAPDYENVWNEIHAYFIWGYDGKSEEQILADVDTYDQSHLKAAPTNNRLFLGEWCMEGPPDQTGIFSNLDNFRKLGEKQLAYYNADTTGGWAFWTWRHSDEIIKRTGWSMRYLIRNGYLKLA</sequence>
<comment type="subcellular location">
    <subcellularLocation>
        <location evidence="1">Cell membrane</location>
        <topology evidence="1">Single-pass type II membrane protein</topology>
    </subcellularLocation>
</comment>
<dbReference type="GO" id="GO:0071555">
    <property type="term" value="P:cell wall organization"/>
    <property type="evidence" value="ECO:0007669"/>
    <property type="project" value="UniProtKB-KW"/>
</dbReference>
<keyword evidence="5" id="KW-0732">Signal</keyword>
<dbReference type="Pfam" id="PF14295">
    <property type="entry name" value="PAN_4"/>
    <property type="match status" value="2"/>
</dbReference>
<dbReference type="InterPro" id="IPR050386">
    <property type="entry name" value="Glycosyl_hydrolase_5"/>
</dbReference>
<comment type="catalytic activity">
    <reaction evidence="15">
        <text>Successive hydrolysis of beta-D-glucose units from the non-reducing ends of (1-&gt;3)-beta-D-glucans, releasing alpha-glucose.</text>
        <dbReference type="EC" id="3.2.1.58"/>
    </reaction>
</comment>
<comment type="similarity">
    <text evidence="2 19">Belongs to the glycosyl hydrolase 5 (cellulase A) family.</text>
</comment>
<dbReference type="PANTHER" id="PTHR31297:SF34">
    <property type="entry name" value="GLUCAN 1,3-BETA-GLUCOSIDASE 2"/>
    <property type="match status" value="1"/>
</dbReference>